<dbReference type="PANTHER" id="PTHR34365">
    <property type="entry name" value="ENOLASE (DUF1399)"/>
    <property type="match status" value="1"/>
</dbReference>
<gene>
    <name evidence="1" type="ORF">LX32DRAFT_670293</name>
</gene>
<proteinExistence type="predicted"/>
<dbReference type="PROSITE" id="PS51257">
    <property type="entry name" value="PROKAR_LIPOPROTEIN"/>
    <property type="match status" value="1"/>
</dbReference>
<accession>A0AAD9HRI9</accession>
<dbReference type="AlphaFoldDB" id="A0AAD9HRI9"/>
<evidence type="ECO:0000313" key="1">
    <source>
        <dbReference type="EMBL" id="KAK2033758.1"/>
    </source>
</evidence>
<comment type="caution">
    <text evidence="1">The sequence shown here is derived from an EMBL/GenBank/DDBJ whole genome shotgun (WGS) entry which is preliminary data.</text>
</comment>
<keyword evidence="2" id="KW-1185">Reference proteome</keyword>
<dbReference type="Pfam" id="PF07173">
    <property type="entry name" value="GRDP-like"/>
    <property type="match status" value="1"/>
</dbReference>
<dbReference type="Proteomes" id="UP001232148">
    <property type="component" value="Unassembled WGS sequence"/>
</dbReference>
<dbReference type="PANTHER" id="PTHR34365:SF7">
    <property type="entry name" value="GLYCINE-RICH DOMAIN-CONTAINING PROTEIN 1"/>
    <property type="match status" value="1"/>
</dbReference>
<organism evidence="1 2">
    <name type="scientific">Colletotrichum zoysiae</name>
    <dbReference type="NCBI Taxonomy" id="1216348"/>
    <lineage>
        <taxon>Eukaryota</taxon>
        <taxon>Fungi</taxon>
        <taxon>Dikarya</taxon>
        <taxon>Ascomycota</taxon>
        <taxon>Pezizomycotina</taxon>
        <taxon>Sordariomycetes</taxon>
        <taxon>Hypocreomycetidae</taxon>
        <taxon>Glomerellales</taxon>
        <taxon>Glomerellaceae</taxon>
        <taxon>Colletotrichum</taxon>
        <taxon>Colletotrichum graminicola species complex</taxon>
    </lineage>
</organism>
<name>A0AAD9HRI9_9PEZI</name>
<dbReference type="EMBL" id="MU842819">
    <property type="protein sequence ID" value="KAK2033758.1"/>
    <property type="molecule type" value="Genomic_DNA"/>
</dbReference>
<sequence>MLAVERGADKKTSCPSPLPPSSFGCALLLKTIDKLQYLVLFVTPPAELRQASKLDLAAQTQAAPASAAAAPASLRELPSAAECAAHLQLLETFVALHGTVRLLAADAGLAPGAAWDSYCDRAVARFEAWSADGPRPAERMPPVDVLMAWHALMLHPRAYAHFIELGGRLGLDGLKWSEISNLTIPDIDLPSLSTAHTGVFTHRSPTGTPLFTYPLAAAIRRQLSFSTKMARHAWLRSPSVASTLGRARARYARFFSLVAAHPRTVMVPTLDVDLVWHTHQLSPARYLAFSKRAAAGRLVDHDDEIADETLGALAADMQALWADAFDGDAYHACLCWACEGGRAGVDGRAVEAALRDEEAAGRGGSVLPPADLAFPRCGDCGNHPDSCCPSVEGAAGCGSGCGGGCGGEGGCGSCGAMR</sequence>
<dbReference type="InterPro" id="IPR009836">
    <property type="entry name" value="GRDP-like"/>
</dbReference>
<evidence type="ECO:0008006" key="3">
    <source>
        <dbReference type="Google" id="ProtNLM"/>
    </source>
</evidence>
<protein>
    <recommendedName>
        <fullName evidence="3">Glycine-rich domain-containing protein 1</fullName>
    </recommendedName>
</protein>
<evidence type="ECO:0000313" key="2">
    <source>
        <dbReference type="Proteomes" id="UP001232148"/>
    </source>
</evidence>
<reference evidence="1" key="1">
    <citation type="submission" date="2021-06" db="EMBL/GenBank/DDBJ databases">
        <title>Comparative genomics, transcriptomics and evolutionary studies reveal genomic signatures of adaptation to plant cell wall in hemibiotrophic fungi.</title>
        <authorList>
            <consortium name="DOE Joint Genome Institute"/>
            <person name="Baroncelli R."/>
            <person name="Diaz J.F."/>
            <person name="Benocci T."/>
            <person name="Peng M."/>
            <person name="Battaglia E."/>
            <person name="Haridas S."/>
            <person name="Andreopoulos W."/>
            <person name="Labutti K."/>
            <person name="Pangilinan J."/>
            <person name="Floch G.L."/>
            <person name="Makela M.R."/>
            <person name="Henrissat B."/>
            <person name="Grigoriev I.V."/>
            <person name="Crouch J.A."/>
            <person name="De Vries R.P."/>
            <person name="Sukno S.A."/>
            <person name="Thon M.R."/>
        </authorList>
    </citation>
    <scope>NUCLEOTIDE SEQUENCE</scope>
    <source>
        <strain evidence="1">MAFF235873</strain>
    </source>
</reference>